<dbReference type="UniPathway" id="UPA00558">
    <property type="reaction ID" value="UER00616"/>
</dbReference>
<keyword evidence="9 11" id="KW-1208">Phospholipid metabolism</keyword>
<dbReference type="InterPro" id="IPR033175">
    <property type="entry name" value="PSD-A"/>
</dbReference>
<proteinExistence type="inferred from homology"/>
<protein>
    <recommendedName>
        <fullName evidence="11">Phosphatidylserine decarboxylase proenzyme</fullName>
        <ecNumber evidence="11">4.1.1.65</ecNumber>
    </recommendedName>
    <component>
        <recommendedName>
            <fullName evidence="11">Phosphatidylserine decarboxylase alpha chain</fullName>
        </recommendedName>
    </component>
    <component>
        <recommendedName>
            <fullName evidence="11">Phosphatidylserine decarboxylase beta chain</fullName>
        </recommendedName>
    </component>
</protein>
<comment type="pathway">
    <text evidence="11">Phospholipid metabolism; phosphatidylethanolamine biosynthesis; phosphatidylethanolamine from CDP-diacylglycerol: step 2/2.</text>
</comment>
<feature type="modified residue" description="Pyruvic acid (Ser); by autocatalysis" evidence="11">
    <location>
        <position position="207"/>
    </location>
</feature>
<dbReference type="GO" id="GO:0005886">
    <property type="term" value="C:plasma membrane"/>
    <property type="evidence" value="ECO:0007669"/>
    <property type="project" value="UniProtKB-SubCell"/>
</dbReference>
<keyword evidence="6 11" id="KW-0865">Zymogen</keyword>
<dbReference type="GO" id="GO:0004609">
    <property type="term" value="F:phosphatidylserine decarboxylase activity"/>
    <property type="evidence" value="ECO:0007669"/>
    <property type="project" value="UniProtKB-UniRule"/>
</dbReference>
<dbReference type="RefSeq" id="WP_073480078.1">
    <property type="nucleotide sequence ID" value="NZ_FQVN01000001.1"/>
</dbReference>
<name>A0A1M4W9L2_STRHI</name>
<dbReference type="NCBIfam" id="NF003678">
    <property type="entry name" value="PRK05305.1-2"/>
    <property type="match status" value="1"/>
</dbReference>
<evidence type="ECO:0000256" key="9">
    <source>
        <dbReference type="ARBA" id="ARBA00023264"/>
    </source>
</evidence>
<keyword evidence="10 11" id="KW-0670">Pyruvate</keyword>
<dbReference type="InterPro" id="IPR003817">
    <property type="entry name" value="PS_Dcarbxylase"/>
</dbReference>
<sequence>MTSDHQHGAGKTGTFAHLVDLARTTIPPMNPAGRPFVLAGAVLTLLLRRFSRPAGVLGALVTAWCAWFFREPRRVTPTRPGVAVAPADGTVSHVAEAVPPAELGMGDEPMTRVSVFLSIFDVHVQRVPVDGVVERVAYRPGKFLSADLDKASDDNERNAVALRTADGAHQLAVVQIAGLVARRIVCHIQDGDKVTAGTTYGLIRFGSRVDLYVPRGSRVLVEAGQRTIGGETVLAELPSALPSNGVARAEG</sequence>
<dbReference type="Proteomes" id="UP000184501">
    <property type="component" value="Unassembled WGS sequence"/>
</dbReference>
<dbReference type="GO" id="GO:0006646">
    <property type="term" value="P:phosphatidylethanolamine biosynthetic process"/>
    <property type="evidence" value="ECO:0007669"/>
    <property type="project" value="UniProtKB-UniRule"/>
</dbReference>
<evidence type="ECO:0000256" key="8">
    <source>
        <dbReference type="ARBA" id="ARBA00023239"/>
    </source>
</evidence>
<dbReference type="OrthoDB" id="9790893at2"/>
<dbReference type="Pfam" id="PF02666">
    <property type="entry name" value="PS_Dcarbxylase"/>
    <property type="match status" value="1"/>
</dbReference>
<comment type="function">
    <text evidence="11">Catalyzes the formation of phosphatidylethanolamine (PtdEtn) from phosphatidylserine (PtdSer).</text>
</comment>
<evidence type="ECO:0000256" key="6">
    <source>
        <dbReference type="ARBA" id="ARBA00023145"/>
    </source>
</evidence>
<comment type="subunit">
    <text evidence="11">Heterodimer of a large membrane-associated beta subunit and a small pyruvoyl-containing alpha subunit.</text>
</comment>
<dbReference type="EMBL" id="FQVN01000001">
    <property type="protein sequence ID" value="SHE77899.1"/>
    <property type="molecule type" value="Genomic_DNA"/>
</dbReference>
<comment type="cofactor">
    <cofactor evidence="11">
        <name>pyruvate</name>
        <dbReference type="ChEBI" id="CHEBI:15361"/>
    </cofactor>
    <text evidence="11">Binds 1 pyruvoyl group covalently per subunit.</text>
</comment>
<comment type="similarity">
    <text evidence="11">Belongs to the phosphatidylserine decarboxylase family. PSD-A subfamily.</text>
</comment>
<evidence type="ECO:0000256" key="5">
    <source>
        <dbReference type="ARBA" id="ARBA00023136"/>
    </source>
</evidence>
<evidence type="ECO:0000256" key="7">
    <source>
        <dbReference type="ARBA" id="ARBA00023209"/>
    </source>
</evidence>
<dbReference type="NCBIfam" id="NF003679">
    <property type="entry name" value="PRK05305.1-3"/>
    <property type="match status" value="1"/>
</dbReference>
<evidence type="ECO:0000256" key="10">
    <source>
        <dbReference type="ARBA" id="ARBA00023317"/>
    </source>
</evidence>
<keyword evidence="2 11" id="KW-0444">Lipid biosynthesis</keyword>
<comment type="PTM">
    <text evidence="11">Is synthesized initially as an inactive proenzyme. Formation of the active enzyme involves a self-maturation process in which the active site pyruvoyl group is generated from an internal serine residue via an autocatalytic post-translational modification. Two non-identical subunits are generated from the proenzyme in this reaction, and the pyruvate is formed at the N-terminus of the alpha chain, which is derived from the carboxyl end of the proenzyme. The post-translation cleavage follows an unusual pathway, termed non-hydrolytic serinolysis, in which the side chain hydroxyl group of the serine supplies its oxygen atom to form the C-terminus of the beta chain, while the remainder of the serine residue undergoes an oxidative deamination to produce ammonia and the pyruvoyl prosthetic group on the alpha chain.</text>
</comment>
<organism evidence="12 13">
    <name type="scientific">Streptoalloteichus hindustanus</name>
    <dbReference type="NCBI Taxonomy" id="2017"/>
    <lineage>
        <taxon>Bacteria</taxon>
        <taxon>Bacillati</taxon>
        <taxon>Actinomycetota</taxon>
        <taxon>Actinomycetes</taxon>
        <taxon>Pseudonocardiales</taxon>
        <taxon>Pseudonocardiaceae</taxon>
        <taxon>Streptoalloteichus</taxon>
    </lineage>
</organism>
<keyword evidence="3 11" id="KW-0210">Decarboxylase</keyword>
<evidence type="ECO:0000256" key="1">
    <source>
        <dbReference type="ARBA" id="ARBA00022475"/>
    </source>
</evidence>
<evidence type="ECO:0000313" key="12">
    <source>
        <dbReference type="EMBL" id="SHE77899.1"/>
    </source>
</evidence>
<feature type="chain" id="PRO_5023398481" description="Phosphatidylserine decarboxylase beta chain" evidence="11">
    <location>
        <begin position="1"/>
        <end position="206"/>
    </location>
</feature>
<dbReference type="EC" id="4.1.1.65" evidence="11"/>
<evidence type="ECO:0000313" key="13">
    <source>
        <dbReference type="Proteomes" id="UP000184501"/>
    </source>
</evidence>
<evidence type="ECO:0000256" key="2">
    <source>
        <dbReference type="ARBA" id="ARBA00022516"/>
    </source>
</evidence>
<gene>
    <name evidence="11" type="primary">psd</name>
    <name evidence="12" type="ORF">SAMN05444320_1011060</name>
</gene>
<keyword evidence="4 11" id="KW-0443">Lipid metabolism</keyword>
<evidence type="ECO:0000256" key="3">
    <source>
        <dbReference type="ARBA" id="ARBA00022793"/>
    </source>
</evidence>
<feature type="active site" description="Schiff-base intermediate with substrate; via pyruvic acid" evidence="11">
    <location>
        <position position="207"/>
    </location>
</feature>
<evidence type="ECO:0000256" key="11">
    <source>
        <dbReference type="HAMAP-Rule" id="MF_00664"/>
    </source>
</evidence>
<accession>A0A1M4W9L2</accession>
<dbReference type="AlphaFoldDB" id="A0A1M4W9L2"/>
<keyword evidence="13" id="KW-1185">Reference proteome</keyword>
<dbReference type="HAMAP" id="MF_00664">
    <property type="entry name" value="PS_decarb_PSD_A"/>
    <property type="match status" value="1"/>
</dbReference>
<feature type="site" description="Cleavage (non-hydrolytic); by autocatalysis" evidence="11">
    <location>
        <begin position="206"/>
        <end position="207"/>
    </location>
</feature>
<keyword evidence="8 11" id="KW-0456">Lyase</keyword>
<keyword evidence="1 11" id="KW-1003">Cell membrane</keyword>
<comment type="subcellular location">
    <subcellularLocation>
        <location evidence="11">Cell membrane</location>
        <topology evidence="11">Peripheral membrane protein</topology>
    </subcellularLocation>
</comment>
<dbReference type="PANTHER" id="PTHR35809:SF1">
    <property type="entry name" value="ARCHAETIDYLSERINE DECARBOXYLASE PROENZYME-RELATED"/>
    <property type="match status" value="1"/>
</dbReference>
<feature type="chain" id="PRO_5023398479" description="Phosphatidylserine decarboxylase alpha chain" evidence="11">
    <location>
        <begin position="207"/>
        <end position="251"/>
    </location>
</feature>
<keyword evidence="5 11" id="KW-0472">Membrane</keyword>
<evidence type="ECO:0000256" key="4">
    <source>
        <dbReference type="ARBA" id="ARBA00023098"/>
    </source>
</evidence>
<comment type="catalytic activity">
    <reaction evidence="11">
        <text>a 1,2-diacyl-sn-glycero-3-phospho-L-serine + H(+) = a 1,2-diacyl-sn-glycero-3-phosphoethanolamine + CO2</text>
        <dbReference type="Rhea" id="RHEA:20828"/>
        <dbReference type="ChEBI" id="CHEBI:15378"/>
        <dbReference type="ChEBI" id="CHEBI:16526"/>
        <dbReference type="ChEBI" id="CHEBI:57262"/>
        <dbReference type="ChEBI" id="CHEBI:64612"/>
        <dbReference type="EC" id="4.1.1.65"/>
    </reaction>
</comment>
<keyword evidence="7 11" id="KW-0594">Phospholipid biosynthesis</keyword>
<dbReference type="STRING" id="2017.SAMN05444320_1011060"/>
<reference evidence="12 13" key="1">
    <citation type="submission" date="2016-11" db="EMBL/GenBank/DDBJ databases">
        <authorList>
            <person name="Jaros S."/>
            <person name="Januszkiewicz K."/>
            <person name="Wedrychowicz H."/>
        </authorList>
    </citation>
    <scope>NUCLEOTIDE SEQUENCE [LARGE SCALE GENOMIC DNA]</scope>
    <source>
        <strain evidence="12 13">DSM 44523</strain>
    </source>
</reference>
<dbReference type="PANTHER" id="PTHR35809">
    <property type="entry name" value="ARCHAETIDYLSERINE DECARBOXYLASE PROENZYME-RELATED"/>
    <property type="match status" value="1"/>
</dbReference>